<protein>
    <recommendedName>
        <fullName evidence="3">NAB domain-containing protein</fullName>
    </recommendedName>
</protein>
<gene>
    <name evidence="4" type="ORF">E2562_034809</name>
</gene>
<name>A0A6G1E707_9ORYZ</name>
<dbReference type="Proteomes" id="UP000479710">
    <property type="component" value="Unassembled WGS sequence"/>
</dbReference>
<dbReference type="PANTHER" id="PTHR46033">
    <property type="entry name" value="PROTEIN MAIN-LIKE 2"/>
    <property type="match status" value="1"/>
</dbReference>
<dbReference type="Pfam" id="PF07765">
    <property type="entry name" value="KIP1"/>
    <property type="match status" value="1"/>
</dbReference>
<dbReference type="InterPro" id="IPR044824">
    <property type="entry name" value="MAIN-like"/>
</dbReference>
<dbReference type="InterPro" id="IPR019557">
    <property type="entry name" value="AminoTfrase-like_pln_mobile"/>
</dbReference>
<accession>A0A6G1E707</accession>
<dbReference type="PROSITE" id="PS51774">
    <property type="entry name" value="NAB"/>
    <property type="match status" value="1"/>
</dbReference>
<feature type="compositionally biased region" description="Polar residues" evidence="2">
    <location>
        <begin position="612"/>
        <end position="627"/>
    </location>
</feature>
<feature type="compositionally biased region" description="Polar residues" evidence="2">
    <location>
        <begin position="121"/>
        <end position="150"/>
    </location>
</feature>
<feature type="region of interest" description="Disordered" evidence="2">
    <location>
        <begin position="121"/>
        <end position="198"/>
    </location>
</feature>
<dbReference type="OrthoDB" id="1877257at2759"/>
<evidence type="ECO:0000313" key="5">
    <source>
        <dbReference type="Proteomes" id="UP000479710"/>
    </source>
</evidence>
<dbReference type="GO" id="GO:0010073">
    <property type="term" value="P:meristem maintenance"/>
    <property type="evidence" value="ECO:0007669"/>
    <property type="project" value="InterPro"/>
</dbReference>
<feature type="region of interest" description="Disordered" evidence="2">
    <location>
        <begin position="612"/>
        <end position="648"/>
    </location>
</feature>
<evidence type="ECO:0000313" key="4">
    <source>
        <dbReference type="EMBL" id="KAF0920346.1"/>
    </source>
</evidence>
<feature type="domain" description="NAB" evidence="3">
    <location>
        <begin position="34"/>
        <end position="114"/>
    </location>
</feature>
<feature type="region of interest" description="Disordered" evidence="2">
    <location>
        <begin position="436"/>
        <end position="458"/>
    </location>
</feature>
<feature type="region of interest" description="Disordered" evidence="2">
    <location>
        <begin position="1"/>
        <end position="32"/>
    </location>
</feature>
<reference evidence="4 5" key="1">
    <citation type="submission" date="2019-11" db="EMBL/GenBank/DDBJ databases">
        <title>Whole genome sequence of Oryza granulata.</title>
        <authorList>
            <person name="Li W."/>
        </authorList>
    </citation>
    <scope>NUCLEOTIDE SEQUENCE [LARGE SCALE GENOMIC DNA]</scope>
    <source>
        <strain evidence="5">cv. Menghai</strain>
        <tissue evidence="4">Leaf</tissue>
    </source>
</reference>
<keyword evidence="1" id="KW-0175">Coiled coil</keyword>
<feature type="compositionally biased region" description="Polar residues" evidence="2">
    <location>
        <begin position="12"/>
        <end position="22"/>
    </location>
</feature>
<evidence type="ECO:0000259" key="3">
    <source>
        <dbReference type="PROSITE" id="PS51774"/>
    </source>
</evidence>
<dbReference type="PANTHER" id="PTHR46033:SF82">
    <property type="entry name" value="AMINOTRANSFERASE-LIKE PLANT MOBILE DOMAIN-CONTAINING PROTEIN"/>
    <property type="match status" value="1"/>
</dbReference>
<dbReference type="EMBL" id="SPHZ02000005">
    <property type="protein sequence ID" value="KAF0920346.1"/>
    <property type="molecule type" value="Genomic_DNA"/>
</dbReference>
<evidence type="ECO:0000256" key="2">
    <source>
        <dbReference type="SAM" id="MobiDB-lite"/>
    </source>
</evidence>
<feature type="compositionally biased region" description="Polar residues" evidence="2">
    <location>
        <begin position="247"/>
        <end position="264"/>
    </location>
</feature>
<dbReference type="AlphaFoldDB" id="A0A6G1E707"/>
<dbReference type="Pfam" id="PF10536">
    <property type="entry name" value="PMD"/>
    <property type="match status" value="1"/>
</dbReference>
<keyword evidence="5" id="KW-1185">Reference proteome</keyword>
<dbReference type="GO" id="GO:0003779">
    <property type="term" value="F:actin binding"/>
    <property type="evidence" value="ECO:0007669"/>
    <property type="project" value="InterPro"/>
</dbReference>
<dbReference type="InterPro" id="IPR011684">
    <property type="entry name" value="NAB"/>
</dbReference>
<feature type="region of interest" description="Disordered" evidence="2">
    <location>
        <begin position="242"/>
        <end position="264"/>
    </location>
</feature>
<sequence>MDDQASGFRIHTSGSERASASQPPLERNPTKKRHSWWWDSHISPKNSKWLAENLEEMDKQVKEMLQLIEEDGDSFAKKAQMYYQRRPMLITHVENFYRMYRSLAERYDNVTGELRKNIPTRLQYQGSLTSSECGSDIQRSPSPSPEPQKSWTREQSPRAAGFDFFLSNKSNGSPASRKEPEDLASQSESDAKSEDGEDDGIAYTLHQRVLELEDELNAANQKLRDTNEKLEVLEEKSLRCHCDSKENGNSADQSATKENLQSSQQEIDNLKNSLEVLSEEHSRLLGQNKKLEAEIVNLKEQIASDRQQFEEKLSHSDAEIDKCRQELADASEKLLQEKSTNSSVTAELQETIESIRLKLDKVSEEKLLVENKFKQLEEANSEAEKYNQELFHATERLSEEKFRHEAEILALHQTIEDLKSKLESIAQERSLLKSWRDREREQNPATLLPPQIPSAPPPPPAMDRFVRVYSGGELVKGQNGVEFGNLPEEGLWFKAKPAFDELIDAVYKKLGWESTMHNIRAQGRLNVGGGAHRHFIMVPIDDDMSWSSYVKAVFNGTEWNCLEIFVQAENCSSKEALSSERALMAIEPLSAQRQNGQPQNPEQDMSFVIPSTVTVSPPNAHPQNTRQQKPRKSTRTFADNGCQDRNGASEAVDTTSYALIGLYEADHRARALASGQHLTELNPRTREPLRFDKRYECYLRPAGLMGLANICRAGLPSIDRALVSALVDRWRPETHTFHMPCGEITITLQDVAMILGLPIAGHAVTVNPTQPQNELVERYLGRAPPPDRPRPGLRVSWVRAEFNNCPEDADEETIEQHARAYILSLISGLLFPDASGDLYTFYPFPLIADLENIGSYSWGSATLAYLYRAMCDACRRQSDGSNLTGCLLLLQFWSWEHFPIGRPDLVKLKYPNVEELQDERDRPTVGLRWVVGVCARRAAPARCYEHFTNEFDLLTDDQVVWCPYREERVKVPSWKGS</sequence>
<organism evidence="4 5">
    <name type="scientific">Oryza meyeriana var. granulata</name>
    <dbReference type="NCBI Taxonomy" id="110450"/>
    <lineage>
        <taxon>Eukaryota</taxon>
        <taxon>Viridiplantae</taxon>
        <taxon>Streptophyta</taxon>
        <taxon>Embryophyta</taxon>
        <taxon>Tracheophyta</taxon>
        <taxon>Spermatophyta</taxon>
        <taxon>Magnoliopsida</taxon>
        <taxon>Liliopsida</taxon>
        <taxon>Poales</taxon>
        <taxon>Poaceae</taxon>
        <taxon>BOP clade</taxon>
        <taxon>Oryzoideae</taxon>
        <taxon>Oryzeae</taxon>
        <taxon>Oryzinae</taxon>
        <taxon>Oryza</taxon>
        <taxon>Oryza meyeriana</taxon>
    </lineage>
</organism>
<evidence type="ECO:0000256" key="1">
    <source>
        <dbReference type="ARBA" id="ARBA00023054"/>
    </source>
</evidence>
<proteinExistence type="predicted"/>
<comment type="caution">
    <text evidence="4">The sequence shown here is derived from an EMBL/GenBank/DDBJ whole genome shotgun (WGS) entry which is preliminary data.</text>
</comment>